<feature type="transmembrane region" description="Helical" evidence="2">
    <location>
        <begin position="195"/>
        <end position="228"/>
    </location>
</feature>
<dbReference type="AlphaFoldDB" id="A0A812CZ40"/>
<dbReference type="Proteomes" id="UP000597762">
    <property type="component" value="Unassembled WGS sequence"/>
</dbReference>
<keyword evidence="2" id="KW-0472">Membrane</keyword>
<keyword evidence="4" id="KW-1185">Reference proteome</keyword>
<dbReference type="EMBL" id="CAHIKZ030002112">
    <property type="protein sequence ID" value="CAE1281357.1"/>
    <property type="molecule type" value="Genomic_DNA"/>
</dbReference>
<reference evidence="3" key="1">
    <citation type="submission" date="2021-01" db="EMBL/GenBank/DDBJ databases">
        <authorList>
            <person name="Li R."/>
            <person name="Bekaert M."/>
        </authorList>
    </citation>
    <scope>NUCLEOTIDE SEQUENCE</scope>
    <source>
        <strain evidence="3">Farmed</strain>
    </source>
</reference>
<evidence type="ECO:0000256" key="2">
    <source>
        <dbReference type="SAM" id="Phobius"/>
    </source>
</evidence>
<feature type="compositionally biased region" description="Basic and acidic residues" evidence="1">
    <location>
        <begin position="1"/>
        <end position="13"/>
    </location>
</feature>
<protein>
    <submittedName>
        <fullName evidence="3">Uncharacterized protein</fullName>
    </submittedName>
</protein>
<comment type="caution">
    <text evidence="3">The sequence shown here is derived from an EMBL/GenBank/DDBJ whole genome shotgun (WGS) entry which is preliminary data.</text>
</comment>
<sequence>MNENIPRDCKKTEASQIQDGTTRLDGNARLSSSQEEKRHDDIINSNVFFDDHPMKRTQNDKHVNFENDTAQLDTISADRNQTIDTQVKETDFVLDSDNQTNRNIRQGDQEIDMKKEINSTVRTDTDVPIIYSNKAATTAILDETCCSISVISSDRESEIEITSNLSLDDCAIEDIQTSNTLNQNGKFYFFHIFSFSLFFFLFFILLFFFFLMLFSFQFFFFFLCFLYSS</sequence>
<accession>A0A812CZ40</accession>
<evidence type="ECO:0000313" key="4">
    <source>
        <dbReference type="Proteomes" id="UP000597762"/>
    </source>
</evidence>
<proteinExistence type="predicted"/>
<organism evidence="3 4">
    <name type="scientific">Acanthosepion pharaonis</name>
    <name type="common">Pharaoh cuttlefish</name>
    <name type="synonym">Sepia pharaonis</name>
    <dbReference type="NCBI Taxonomy" id="158019"/>
    <lineage>
        <taxon>Eukaryota</taxon>
        <taxon>Metazoa</taxon>
        <taxon>Spiralia</taxon>
        <taxon>Lophotrochozoa</taxon>
        <taxon>Mollusca</taxon>
        <taxon>Cephalopoda</taxon>
        <taxon>Coleoidea</taxon>
        <taxon>Decapodiformes</taxon>
        <taxon>Sepiida</taxon>
        <taxon>Sepiina</taxon>
        <taxon>Sepiidae</taxon>
        <taxon>Acanthosepion</taxon>
    </lineage>
</organism>
<keyword evidence="2" id="KW-0812">Transmembrane</keyword>
<name>A0A812CZ40_ACAPH</name>
<gene>
    <name evidence="3" type="ORF">SPHA_42817</name>
</gene>
<evidence type="ECO:0000313" key="3">
    <source>
        <dbReference type="EMBL" id="CAE1281357.1"/>
    </source>
</evidence>
<keyword evidence="2" id="KW-1133">Transmembrane helix</keyword>
<feature type="region of interest" description="Disordered" evidence="1">
    <location>
        <begin position="1"/>
        <end position="39"/>
    </location>
</feature>
<evidence type="ECO:0000256" key="1">
    <source>
        <dbReference type="SAM" id="MobiDB-lite"/>
    </source>
</evidence>